<dbReference type="GO" id="GO:0005509">
    <property type="term" value="F:calcium ion binding"/>
    <property type="evidence" value="ECO:0007669"/>
    <property type="project" value="InterPro"/>
</dbReference>
<dbReference type="RefSeq" id="WP_406694504.1">
    <property type="nucleotide sequence ID" value="NZ_CP155447.1"/>
</dbReference>
<dbReference type="InterPro" id="IPR013783">
    <property type="entry name" value="Ig-like_fold"/>
</dbReference>
<dbReference type="Pfam" id="PF05345">
    <property type="entry name" value="He_PIG"/>
    <property type="match status" value="2"/>
</dbReference>
<protein>
    <submittedName>
        <fullName evidence="2">Ig domain-containing protein</fullName>
    </submittedName>
</protein>
<dbReference type="Gene3D" id="2.60.40.10">
    <property type="entry name" value="Immunoglobulins"/>
    <property type="match status" value="2"/>
</dbReference>
<accession>A0AAU7C909</accession>
<evidence type="ECO:0000313" key="2">
    <source>
        <dbReference type="EMBL" id="XBH01759.1"/>
    </source>
</evidence>
<dbReference type="InterPro" id="IPR015919">
    <property type="entry name" value="Cadherin-like_sf"/>
</dbReference>
<reference evidence="2" key="1">
    <citation type="submission" date="2024-05" db="EMBL/GenBank/DDBJ databases">
        <title>Planctomycetes of the genus Singulisphaera possess chitinolytic capabilities.</title>
        <authorList>
            <person name="Ivanova A."/>
        </authorList>
    </citation>
    <scope>NUCLEOTIDE SEQUENCE</scope>
    <source>
        <strain evidence="2">Ch08T</strain>
    </source>
</reference>
<gene>
    <name evidence="2" type="ORF">V5E97_25865</name>
</gene>
<organism evidence="2">
    <name type="scientific">Singulisphaera sp. Ch08</name>
    <dbReference type="NCBI Taxonomy" id="3120278"/>
    <lineage>
        <taxon>Bacteria</taxon>
        <taxon>Pseudomonadati</taxon>
        <taxon>Planctomycetota</taxon>
        <taxon>Planctomycetia</taxon>
        <taxon>Isosphaerales</taxon>
        <taxon>Isosphaeraceae</taxon>
        <taxon>Singulisphaera</taxon>
    </lineage>
</organism>
<dbReference type="GO" id="GO:0016020">
    <property type="term" value="C:membrane"/>
    <property type="evidence" value="ECO:0007669"/>
    <property type="project" value="InterPro"/>
</dbReference>
<feature type="compositionally biased region" description="Polar residues" evidence="1">
    <location>
        <begin position="928"/>
        <end position="952"/>
    </location>
</feature>
<dbReference type="SMART" id="SM00710">
    <property type="entry name" value="PbH1"/>
    <property type="match status" value="5"/>
</dbReference>
<dbReference type="InterPro" id="IPR006626">
    <property type="entry name" value="PbH1"/>
</dbReference>
<dbReference type="SUPFAM" id="SSF49313">
    <property type="entry name" value="Cadherin-like"/>
    <property type="match status" value="2"/>
</dbReference>
<evidence type="ECO:0000256" key="1">
    <source>
        <dbReference type="SAM" id="MobiDB-lite"/>
    </source>
</evidence>
<dbReference type="AlphaFoldDB" id="A0AAU7C909"/>
<name>A0AAU7C909_9BACT</name>
<sequence length="952" mass="95411">MTSENQRREREGAARHQPRPRDHSGRLRRVLLGLEALETRAVPATITVTTNADDPGLALDSLRAAIASINAGADANAAVTTARTGAGYGTDDTIAFKIAGAGVQTIALGSPLPPLLVPMMIDGYSQPGAQANTQSGGSNAHLLIELDGRDAGFLVDILTIATSDSVIRGLVISRIGGTGVAIKGTSSTNNVVAGNFIGTDATGTAGNLLLGNIIGVGIKEGATGNTVGGTTLAARNLISGNSYVGVQIQGTGTSGNVVAGNFIGTNAAGSLPIMNGTGVSVSGGATGNIIGGTMAGAGNLISGNNNFNVQITDAGTSDNVVAGNSIGLDSAGTDSFPYQVGVLINNGATGNKVGGTTADASNLISGNRYGVLIQNPGTTGNLVVGNIIGAADAVGSGHFKNVYGVAILDEATGNTIGGTMPGAGNTIAFNAKGVIVGLYSTDGTTVDNSILGNRIFGNTTIGIDLGNDGPTPNGFHPWPFPNHGQNAPSLFVAPGTTVVSGVLDSDGNSTYRIELFASPVGSVVQGANFLGSVVVTTDPSGHARFDFGQLALPAGMAFTATATLESSGGFGDTSELSTPLYLPVNISPDSLPVMTAQSPFHATVTATGGRGGYGFALAFGTLPTGLAFNPITGQLAGTPTITGESFDFTIIATDSGGSQDAHQYQGVVHAAIALSPATLPSLTVGSPFRLIETAVGGSGGPYRFTVTAGALPAGLTLDPSTGLFSGAPTAAGEYAFTVTATAGAGDIGRHAFSGVVDPASIPSPTPTPTPAVGPAPVIQDLQRFGIMAQPTTLVLTFSTALDLARAQDVGNYTLFSVEAKGRRLRPVRLAAATYDPVHFTVTLVPVARSLKLRQTYLLRINGSAPSGLASPSGAQLDGLGNGQRGSSYSRAFGAGVLSGPNRLLHQAPSAHATLPSGSHFARVMERTSAMSKASPNPFLPTSTRSALASSPG</sequence>
<feature type="region of interest" description="Disordered" evidence="1">
    <location>
        <begin position="1"/>
        <end position="24"/>
    </location>
</feature>
<feature type="region of interest" description="Disordered" evidence="1">
    <location>
        <begin position="927"/>
        <end position="952"/>
    </location>
</feature>
<proteinExistence type="predicted"/>
<dbReference type="EMBL" id="CP155447">
    <property type="protein sequence ID" value="XBH01759.1"/>
    <property type="molecule type" value="Genomic_DNA"/>
</dbReference>